<dbReference type="GO" id="GO:0046872">
    <property type="term" value="F:metal ion binding"/>
    <property type="evidence" value="ECO:0007669"/>
    <property type="project" value="UniProtKB-KW"/>
</dbReference>
<dbReference type="GO" id="GO:0004722">
    <property type="term" value="F:protein serine/threonine phosphatase activity"/>
    <property type="evidence" value="ECO:0007669"/>
    <property type="project" value="InterPro"/>
</dbReference>
<evidence type="ECO:0000259" key="5">
    <source>
        <dbReference type="PROSITE" id="PS51746"/>
    </source>
</evidence>
<gene>
    <name evidence="6" type="ORF">M407DRAFT_222583</name>
</gene>
<dbReference type="InterPro" id="IPR001932">
    <property type="entry name" value="PPM-type_phosphatase-like_dom"/>
</dbReference>
<evidence type="ECO:0000256" key="4">
    <source>
        <dbReference type="RuleBase" id="RU003465"/>
    </source>
</evidence>
<feature type="domain" description="PPM-type phosphatase" evidence="5">
    <location>
        <begin position="27"/>
        <end position="248"/>
    </location>
</feature>
<dbReference type="PROSITE" id="PS01032">
    <property type="entry name" value="PPM_1"/>
    <property type="match status" value="1"/>
</dbReference>
<keyword evidence="1" id="KW-0479">Metal-binding</keyword>
<dbReference type="OrthoDB" id="416093at2759"/>
<evidence type="ECO:0000256" key="2">
    <source>
        <dbReference type="ARBA" id="ARBA00022801"/>
    </source>
</evidence>
<dbReference type="PANTHER" id="PTHR47992">
    <property type="entry name" value="PROTEIN PHOSPHATASE"/>
    <property type="match status" value="1"/>
</dbReference>
<dbReference type="Gene3D" id="3.60.40.10">
    <property type="entry name" value="PPM-type phosphatase domain"/>
    <property type="match status" value="2"/>
</dbReference>
<dbReference type="EMBL" id="KN823211">
    <property type="protein sequence ID" value="KIO19646.1"/>
    <property type="molecule type" value="Genomic_DNA"/>
</dbReference>
<evidence type="ECO:0000313" key="7">
    <source>
        <dbReference type="Proteomes" id="UP000054248"/>
    </source>
</evidence>
<organism evidence="6 7">
    <name type="scientific">Tulasnella calospora MUT 4182</name>
    <dbReference type="NCBI Taxonomy" id="1051891"/>
    <lineage>
        <taxon>Eukaryota</taxon>
        <taxon>Fungi</taxon>
        <taxon>Dikarya</taxon>
        <taxon>Basidiomycota</taxon>
        <taxon>Agaricomycotina</taxon>
        <taxon>Agaricomycetes</taxon>
        <taxon>Cantharellales</taxon>
        <taxon>Tulasnellaceae</taxon>
        <taxon>Tulasnella</taxon>
    </lineage>
</organism>
<accession>A0A0C3Q6X3</accession>
<dbReference type="PROSITE" id="PS51746">
    <property type="entry name" value="PPM_2"/>
    <property type="match status" value="1"/>
</dbReference>
<dbReference type="InterPro" id="IPR015655">
    <property type="entry name" value="PP2C"/>
</dbReference>
<reference evidence="7" key="2">
    <citation type="submission" date="2015-01" db="EMBL/GenBank/DDBJ databases">
        <title>Evolutionary Origins and Diversification of the Mycorrhizal Mutualists.</title>
        <authorList>
            <consortium name="DOE Joint Genome Institute"/>
            <consortium name="Mycorrhizal Genomics Consortium"/>
            <person name="Kohler A."/>
            <person name="Kuo A."/>
            <person name="Nagy L.G."/>
            <person name="Floudas D."/>
            <person name="Copeland A."/>
            <person name="Barry K.W."/>
            <person name="Cichocki N."/>
            <person name="Veneault-Fourrey C."/>
            <person name="LaButti K."/>
            <person name="Lindquist E.A."/>
            <person name="Lipzen A."/>
            <person name="Lundell T."/>
            <person name="Morin E."/>
            <person name="Murat C."/>
            <person name="Riley R."/>
            <person name="Ohm R."/>
            <person name="Sun H."/>
            <person name="Tunlid A."/>
            <person name="Henrissat B."/>
            <person name="Grigoriev I.V."/>
            <person name="Hibbett D.S."/>
            <person name="Martin F."/>
        </authorList>
    </citation>
    <scope>NUCLEOTIDE SEQUENCE [LARGE SCALE GENOMIC DNA]</scope>
    <source>
        <strain evidence="7">MUT 4182</strain>
    </source>
</reference>
<evidence type="ECO:0000313" key="6">
    <source>
        <dbReference type="EMBL" id="KIO19646.1"/>
    </source>
</evidence>
<comment type="similarity">
    <text evidence="4">Belongs to the PP2C family.</text>
</comment>
<sequence length="282" mass="30790">MAGYHDFIRYSLSEGRTGRVSLKAPKVIGAAVSRGTRDYQEDAHTVTAVHIPPAELRHSLVRYFGLNWDPGHIGETLAGQVLFAGIYDGHGGNAVSGYLQQQLHALFEQVDPSEVPELVSKLQGVGGYFKRFKGGALVDWIKPADPPRTLDLEARATLAFLAADKRISELRESEQCGATASFLSSLSLGRTWSSLILLSDGITSVLSDEEIVDLARQAPSPQRAAENVMSFAETIGLSDNATVIVIPLAGWGDVRGPDLTRDLREYRRVQAENSFREARSNR</sequence>
<reference evidence="6 7" key="1">
    <citation type="submission" date="2014-04" db="EMBL/GenBank/DDBJ databases">
        <authorList>
            <consortium name="DOE Joint Genome Institute"/>
            <person name="Kuo A."/>
            <person name="Girlanda M."/>
            <person name="Perotto S."/>
            <person name="Kohler A."/>
            <person name="Nagy L.G."/>
            <person name="Floudas D."/>
            <person name="Copeland A."/>
            <person name="Barry K.W."/>
            <person name="Cichocki N."/>
            <person name="Veneault-Fourrey C."/>
            <person name="LaButti K."/>
            <person name="Lindquist E.A."/>
            <person name="Lipzen A."/>
            <person name="Lundell T."/>
            <person name="Morin E."/>
            <person name="Murat C."/>
            <person name="Sun H."/>
            <person name="Tunlid A."/>
            <person name="Henrissat B."/>
            <person name="Grigoriev I.V."/>
            <person name="Hibbett D.S."/>
            <person name="Martin F."/>
            <person name="Nordberg H.P."/>
            <person name="Cantor M.N."/>
            <person name="Hua S.X."/>
        </authorList>
    </citation>
    <scope>NUCLEOTIDE SEQUENCE [LARGE SCALE GENOMIC DNA]</scope>
    <source>
        <strain evidence="6 7">MUT 4182</strain>
    </source>
</reference>
<protein>
    <recommendedName>
        <fullName evidence="5">PPM-type phosphatase domain-containing protein</fullName>
    </recommendedName>
</protein>
<proteinExistence type="inferred from homology"/>
<dbReference type="AlphaFoldDB" id="A0A0C3Q6X3"/>
<dbReference type="SUPFAM" id="SSF81606">
    <property type="entry name" value="PP2C-like"/>
    <property type="match status" value="1"/>
</dbReference>
<dbReference type="STRING" id="1051891.A0A0C3Q6X3"/>
<dbReference type="SMART" id="SM00332">
    <property type="entry name" value="PP2Cc"/>
    <property type="match status" value="1"/>
</dbReference>
<dbReference type="Pfam" id="PF00481">
    <property type="entry name" value="PP2C"/>
    <property type="match status" value="1"/>
</dbReference>
<keyword evidence="3 4" id="KW-0904">Protein phosphatase</keyword>
<dbReference type="Proteomes" id="UP000054248">
    <property type="component" value="Unassembled WGS sequence"/>
</dbReference>
<dbReference type="InterPro" id="IPR036457">
    <property type="entry name" value="PPM-type-like_dom_sf"/>
</dbReference>
<name>A0A0C3Q6X3_9AGAM</name>
<keyword evidence="2 4" id="KW-0378">Hydrolase</keyword>
<evidence type="ECO:0000256" key="3">
    <source>
        <dbReference type="ARBA" id="ARBA00022912"/>
    </source>
</evidence>
<keyword evidence="7" id="KW-1185">Reference proteome</keyword>
<evidence type="ECO:0000256" key="1">
    <source>
        <dbReference type="ARBA" id="ARBA00022723"/>
    </source>
</evidence>
<dbReference type="HOGENOM" id="CLU_021251_1_0_1"/>
<dbReference type="InterPro" id="IPR000222">
    <property type="entry name" value="PP2C_BS"/>
</dbReference>